<proteinExistence type="predicted"/>
<organism evidence="1 2">
    <name type="scientific">Vibrio cholerae</name>
    <dbReference type="NCBI Taxonomy" id="666"/>
    <lineage>
        <taxon>Bacteria</taxon>
        <taxon>Pseudomonadati</taxon>
        <taxon>Pseudomonadota</taxon>
        <taxon>Gammaproteobacteria</taxon>
        <taxon>Vibrionales</taxon>
        <taxon>Vibrionaceae</taxon>
        <taxon>Vibrio</taxon>
    </lineage>
</organism>
<name>A0ABD7SSU6_VIBCL</name>
<protein>
    <submittedName>
        <fullName evidence="1">Uncharacterized protein</fullName>
    </submittedName>
</protein>
<reference evidence="1 2" key="1">
    <citation type="submission" date="2019-06" db="EMBL/GenBank/DDBJ databases">
        <title>Vibrio cholerae phylogeny based on whole-genome sequencing reveals genetic diversity and population strucutre.</title>
        <authorList>
            <person name="Zhiqiu Y."/>
            <person name="Bin L."/>
            <person name="Lingyan J."/>
        </authorList>
    </citation>
    <scope>NUCLEOTIDE SEQUENCE [LARGE SCALE GENOMIC DNA]</scope>
    <source>
        <strain evidence="1 2">N2814</strain>
    </source>
</reference>
<dbReference type="AlphaFoldDB" id="A0ABD7SSU6"/>
<dbReference type="RefSeq" id="WP_148521328.1">
    <property type="nucleotide sequence ID" value="NZ_VSIJ01000005.1"/>
</dbReference>
<dbReference type="EMBL" id="VSIJ01000005">
    <property type="protein sequence ID" value="TXX67195.1"/>
    <property type="molecule type" value="Genomic_DNA"/>
</dbReference>
<evidence type="ECO:0000313" key="1">
    <source>
        <dbReference type="EMBL" id="TXX67195.1"/>
    </source>
</evidence>
<evidence type="ECO:0000313" key="2">
    <source>
        <dbReference type="Proteomes" id="UP000323819"/>
    </source>
</evidence>
<gene>
    <name evidence="1" type="ORF">FXF03_01090</name>
</gene>
<dbReference type="Proteomes" id="UP000323819">
    <property type="component" value="Unassembled WGS sequence"/>
</dbReference>
<sequence length="99" mass="11210">MKTHFDYGLDCDFEIPDEAICGTVVGESYSHSSNWDYVNCKRCIKSRPFIELSIKDQEESAVEQLGLMAKPISSDSLIEGLVEKRELGEVFQLNYVNQA</sequence>
<accession>A0ABD7SSU6</accession>
<comment type="caution">
    <text evidence="1">The sequence shown here is derived from an EMBL/GenBank/DDBJ whole genome shotgun (WGS) entry which is preliminary data.</text>
</comment>